<dbReference type="SUPFAM" id="SSF53955">
    <property type="entry name" value="Lysozyme-like"/>
    <property type="match status" value="1"/>
</dbReference>
<dbReference type="Pfam" id="PF01464">
    <property type="entry name" value="SLT"/>
    <property type="match status" value="1"/>
</dbReference>
<feature type="domain" description="Transglycosylase SLT" evidence="1">
    <location>
        <begin position="86"/>
        <end position="187"/>
    </location>
</feature>
<dbReference type="PANTHER" id="PTHR37423">
    <property type="entry name" value="SOLUBLE LYTIC MUREIN TRANSGLYCOSYLASE-RELATED"/>
    <property type="match status" value="1"/>
</dbReference>
<dbReference type="CDD" id="cd00254">
    <property type="entry name" value="LT-like"/>
    <property type="match status" value="1"/>
</dbReference>
<dbReference type="KEGG" id="cazo:G3A45_07805"/>
<organism evidence="2 3">
    <name type="scientific">Caloranaerobacter azorensis</name>
    <dbReference type="NCBI Taxonomy" id="116090"/>
    <lineage>
        <taxon>Bacteria</taxon>
        <taxon>Bacillati</taxon>
        <taxon>Bacillota</taxon>
        <taxon>Tissierellia</taxon>
        <taxon>Tissierellales</taxon>
        <taxon>Thermohalobacteraceae</taxon>
        <taxon>Caloranaerobacter</taxon>
    </lineage>
</organism>
<dbReference type="Proteomes" id="UP000464452">
    <property type="component" value="Chromosome"/>
</dbReference>
<dbReference type="Gene3D" id="1.10.530.10">
    <property type="match status" value="1"/>
</dbReference>
<dbReference type="PANTHER" id="PTHR37423:SF2">
    <property type="entry name" value="MEMBRANE-BOUND LYTIC MUREIN TRANSGLYCOSYLASE C"/>
    <property type="match status" value="1"/>
</dbReference>
<dbReference type="AlphaFoldDB" id="A0A6P1YEI9"/>
<gene>
    <name evidence="2" type="ORF">G3A45_07805</name>
</gene>
<sequence>MRKKLVLSTILVVTLIFGSTVYAIMLNSDDYNVLDLSVVNNDKVIENTEIKKYIKDYALIEYIKNKTNLTEVESAFLLKQCNEKDLNIFIVLGLMKVESNFNPKCVGALGERGLGQLMENTARQIAFNINKEFKPELLFNPKYNIELFTTQLKYLNVIFNDDIHKVLTAYNRGEYGLRRYMASRSWTSNPAKSTYSEKVLKYAAMFQKEYQNWK</sequence>
<evidence type="ECO:0000313" key="3">
    <source>
        <dbReference type="Proteomes" id="UP000464452"/>
    </source>
</evidence>
<dbReference type="InterPro" id="IPR008258">
    <property type="entry name" value="Transglycosylase_SLT_dom_1"/>
</dbReference>
<proteinExistence type="predicted"/>
<dbReference type="EMBL" id="CP048617">
    <property type="protein sequence ID" value="QIB27198.1"/>
    <property type="molecule type" value="Genomic_DNA"/>
</dbReference>
<accession>A0A6P1YEI9</accession>
<evidence type="ECO:0000313" key="2">
    <source>
        <dbReference type="EMBL" id="QIB27198.1"/>
    </source>
</evidence>
<name>A0A6P1YEI9_9FIRM</name>
<evidence type="ECO:0000259" key="1">
    <source>
        <dbReference type="Pfam" id="PF01464"/>
    </source>
</evidence>
<dbReference type="InterPro" id="IPR023346">
    <property type="entry name" value="Lysozyme-like_dom_sf"/>
</dbReference>
<protein>
    <submittedName>
        <fullName evidence="2">Lytic transglycosylase domain-containing protein</fullName>
    </submittedName>
</protein>
<reference evidence="2 3" key="1">
    <citation type="submission" date="2020-02" db="EMBL/GenBank/DDBJ databases">
        <title>Thermophilic hydrogen producing bacteria, Caloranaerobacter azorensis.</title>
        <authorList>
            <person name="Baek K."/>
        </authorList>
    </citation>
    <scope>NUCLEOTIDE SEQUENCE [LARGE SCALE GENOMIC DNA]</scope>
    <source>
        <strain evidence="2 3">T3-1</strain>
    </source>
</reference>
<dbReference type="RefSeq" id="WP_163235066.1">
    <property type="nucleotide sequence ID" value="NZ_CP048617.1"/>
</dbReference>